<feature type="binding site" evidence="7">
    <location>
        <position position="314"/>
    </location>
    <ligand>
        <name>Fe(3+)</name>
        <dbReference type="ChEBI" id="CHEBI:29034"/>
    </ligand>
</feature>
<evidence type="ECO:0000256" key="6">
    <source>
        <dbReference type="ARBA" id="ARBA00023004"/>
    </source>
</evidence>
<dbReference type="PANTHER" id="PTHR42752">
    <property type="entry name" value="IMIDAZOLONEPROPIONASE"/>
    <property type="match status" value="1"/>
</dbReference>
<feature type="binding site" evidence="7">
    <location>
        <position position="239"/>
    </location>
    <ligand>
        <name>Fe(3+)</name>
        <dbReference type="ChEBI" id="CHEBI:29034"/>
    </ligand>
</feature>
<evidence type="ECO:0000256" key="5">
    <source>
        <dbReference type="ARBA" id="ARBA00022833"/>
    </source>
</evidence>
<accession>D7AA50</accession>
<feature type="binding site" evidence="7">
    <location>
        <position position="239"/>
    </location>
    <ligand>
        <name>Zn(2+)</name>
        <dbReference type="ChEBI" id="CHEBI:29105"/>
    </ligand>
</feature>
<keyword evidence="10" id="KW-1185">Reference proteome</keyword>
<reference evidence="9 10" key="1">
    <citation type="journal article" date="2012" name="Stand. Genomic Sci.">
        <title>Complete genome sequence of the facultatively chemolithoautotrophic and methylotrophic alpha Proteobacterium Starkeya novella type strain (ATCC 8093(T)).</title>
        <authorList>
            <person name="Kappler U."/>
            <person name="Davenport K."/>
            <person name="Beatson S."/>
            <person name="Lucas S."/>
            <person name="Lapidus A."/>
            <person name="Copeland A."/>
            <person name="Berry K.W."/>
            <person name="Glavina Del Rio T."/>
            <person name="Hammon N."/>
            <person name="Dalin E."/>
            <person name="Tice H."/>
            <person name="Pitluck S."/>
            <person name="Richardson P."/>
            <person name="Bruce D."/>
            <person name="Goodwin L.A."/>
            <person name="Han C."/>
            <person name="Tapia R."/>
            <person name="Detter J.C."/>
            <person name="Chang Y.J."/>
            <person name="Jeffries C.D."/>
            <person name="Land M."/>
            <person name="Hauser L."/>
            <person name="Kyrpides N.C."/>
            <person name="Goker M."/>
            <person name="Ivanova N."/>
            <person name="Klenk H.P."/>
            <person name="Woyke T."/>
        </authorList>
    </citation>
    <scope>NUCLEOTIDE SEQUENCE [LARGE SCALE GENOMIC DNA]</scope>
    <source>
        <strain evidence="10">ATCC 8093 / DSM 506 / JCM 20403 / CCM 1077 / IAM 12100 / NBRC 12443 / NCIMB 10456</strain>
    </source>
</reference>
<comment type="pathway">
    <text evidence="7">Amino-acid degradation; L-histidine degradation into L-glutamate; N-formimidoyl-L-glutamate from L-histidine: step 3/3.</text>
</comment>
<feature type="binding site" evidence="7">
    <location>
        <position position="242"/>
    </location>
    <ligand>
        <name>4-imidazolone-5-propanoate</name>
        <dbReference type="ChEBI" id="CHEBI:77893"/>
    </ligand>
</feature>
<dbReference type="GO" id="GO:0005737">
    <property type="term" value="C:cytoplasm"/>
    <property type="evidence" value="ECO:0007669"/>
    <property type="project" value="UniProtKB-SubCell"/>
</dbReference>
<dbReference type="GO" id="GO:0019556">
    <property type="term" value="P:L-histidine catabolic process to glutamate and formamide"/>
    <property type="evidence" value="ECO:0007669"/>
    <property type="project" value="UniProtKB-UniRule"/>
</dbReference>
<evidence type="ECO:0000256" key="3">
    <source>
        <dbReference type="ARBA" id="ARBA00022801"/>
    </source>
</evidence>
<dbReference type="Gene3D" id="3.20.20.140">
    <property type="entry name" value="Metal-dependent hydrolases"/>
    <property type="match status" value="1"/>
</dbReference>
<evidence type="ECO:0000313" key="9">
    <source>
        <dbReference type="EMBL" id="ADH90837.1"/>
    </source>
</evidence>
<dbReference type="NCBIfam" id="TIGR01224">
    <property type="entry name" value="hutI"/>
    <property type="match status" value="1"/>
</dbReference>
<evidence type="ECO:0000256" key="4">
    <source>
        <dbReference type="ARBA" id="ARBA00022808"/>
    </source>
</evidence>
<dbReference type="Proteomes" id="UP000006633">
    <property type="component" value="Chromosome"/>
</dbReference>
<feature type="binding site" evidence="7">
    <location>
        <position position="319"/>
    </location>
    <ligand>
        <name>4-imidazolone-5-propanoate</name>
        <dbReference type="ChEBI" id="CHEBI:77893"/>
    </ligand>
</feature>
<evidence type="ECO:0000259" key="8">
    <source>
        <dbReference type="Pfam" id="PF01979"/>
    </source>
</evidence>
<feature type="binding site" evidence="7">
    <location>
        <position position="72"/>
    </location>
    <ligand>
        <name>Zn(2+)</name>
        <dbReference type="ChEBI" id="CHEBI:29105"/>
    </ligand>
</feature>
<dbReference type="CDD" id="cd01296">
    <property type="entry name" value="Imidazolone-5PH"/>
    <property type="match status" value="1"/>
</dbReference>
<keyword evidence="6 7" id="KW-0408">Iron</keyword>
<keyword evidence="5 7" id="KW-0862">Zinc</keyword>
<keyword evidence="3 7" id="KW-0378">Hydrolase</keyword>
<dbReference type="PANTHER" id="PTHR42752:SF1">
    <property type="entry name" value="IMIDAZOLONEPROPIONASE-RELATED"/>
    <property type="match status" value="1"/>
</dbReference>
<proteinExistence type="inferred from homology"/>
<keyword evidence="7" id="KW-0963">Cytoplasm</keyword>
<dbReference type="AlphaFoldDB" id="D7AA50"/>
<dbReference type="UniPathway" id="UPA00379">
    <property type="reaction ID" value="UER00551"/>
</dbReference>
<dbReference type="InterPro" id="IPR005920">
    <property type="entry name" value="HutI"/>
</dbReference>
<evidence type="ECO:0000256" key="7">
    <source>
        <dbReference type="HAMAP-Rule" id="MF_00372"/>
    </source>
</evidence>
<dbReference type="Pfam" id="PF01979">
    <property type="entry name" value="Amidohydro_1"/>
    <property type="match status" value="1"/>
</dbReference>
<feature type="binding site" evidence="7">
    <location>
        <position position="142"/>
    </location>
    <ligand>
        <name>N-formimidoyl-L-glutamate</name>
        <dbReference type="ChEBI" id="CHEBI:58928"/>
    </ligand>
</feature>
<feature type="binding site" evidence="7">
    <location>
        <position position="70"/>
    </location>
    <ligand>
        <name>Zn(2+)</name>
        <dbReference type="ChEBI" id="CHEBI:29105"/>
    </ligand>
</feature>
<protein>
    <recommendedName>
        <fullName evidence="1 7">Imidazolonepropionase</fullName>
        <ecNumber evidence="1 7">3.5.2.7</ecNumber>
    </recommendedName>
    <alternativeName>
        <fullName evidence="7">Imidazolone-5-propionate hydrolase</fullName>
    </alternativeName>
</protein>
<keyword evidence="2 7" id="KW-0479">Metal-binding</keyword>
<organism evidence="9 10">
    <name type="scientific">Ancylobacter novellus (strain ATCC 8093 / DSM 506 / JCM 20403 / CCM 1077 / IAM 12100 / NBRC 12443 / NCIMB 10456)</name>
    <name type="common">Starkeya novella</name>
    <dbReference type="NCBI Taxonomy" id="639283"/>
    <lineage>
        <taxon>Bacteria</taxon>
        <taxon>Pseudomonadati</taxon>
        <taxon>Pseudomonadota</taxon>
        <taxon>Alphaproteobacteria</taxon>
        <taxon>Hyphomicrobiales</taxon>
        <taxon>Xanthobacteraceae</taxon>
        <taxon>Ancylobacter</taxon>
    </lineage>
</organism>
<gene>
    <name evidence="7" type="primary">hutI</name>
    <name evidence="9" type="ordered locus">Snov_3563</name>
</gene>
<comment type="function">
    <text evidence="7">Catalyzes the hydrolytic cleavage of the carbon-nitrogen bond in imidazolone-5-propanoate to yield N-formimidoyl-L-glutamate. It is the third step in the universal histidine degradation pathway.</text>
</comment>
<feature type="binding site" evidence="7">
    <location>
        <position position="142"/>
    </location>
    <ligand>
        <name>4-imidazolone-5-propanoate</name>
        <dbReference type="ChEBI" id="CHEBI:77893"/>
    </ligand>
</feature>
<evidence type="ECO:0000256" key="2">
    <source>
        <dbReference type="ARBA" id="ARBA00022723"/>
    </source>
</evidence>
<feature type="binding site" evidence="7">
    <location>
        <position position="314"/>
    </location>
    <ligand>
        <name>Zn(2+)</name>
        <dbReference type="ChEBI" id="CHEBI:29105"/>
    </ligand>
</feature>
<dbReference type="HAMAP" id="MF_00372">
    <property type="entry name" value="HutI"/>
    <property type="match status" value="1"/>
</dbReference>
<dbReference type="FunFam" id="3.20.20.140:FF:000007">
    <property type="entry name" value="Imidazolonepropionase"/>
    <property type="match status" value="1"/>
</dbReference>
<feature type="domain" description="Amidohydrolase-related" evidence="8">
    <location>
        <begin position="61"/>
        <end position="377"/>
    </location>
</feature>
<evidence type="ECO:0000313" key="10">
    <source>
        <dbReference type="Proteomes" id="UP000006633"/>
    </source>
</evidence>
<dbReference type="InterPro" id="IPR032466">
    <property type="entry name" value="Metal_Hydrolase"/>
</dbReference>
<feature type="binding site" evidence="7">
    <location>
        <position position="72"/>
    </location>
    <ligand>
        <name>Fe(3+)</name>
        <dbReference type="ChEBI" id="CHEBI:29034"/>
    </ligand>
</feature>
<comment type="subcellular location">
    <subcellularLocation>
        <location evidence="7">Cytoplasm</location>
    </subcellularLocation>
</comment>
<feature type="binding site" evidence="7">
    <location>
        <position position="318"/>
    </location>
    <ligand>
        <name>N-formimidoyl-L-glutamate</name>
        <dbReference type="ChEBI" id="CHEBI:58928"/>
    </ligand>
</feature>
<feature type="binding site" evidence="7">
    <location>
        <position position="79"/>
    </location>
    <ligand>
        <name>4-imidazolone-5-propanoate</name>
        <dbReference type="ChEBI" id="CHEBI:77893"/>
    </ligand>
</feature>
<dbReference type="GO" id="GO:0050480">
    <property type="term" value="F:imidazolonepropionase activity"/>
    <property type="evidence" value="ECO:0007669"/>
    <property type="project" value="UniProtKB-UniRule"/>
</dbReference>
<comment type="similarity">
    <text evidence="7">Belongs to the metallo-dependent hydrolases superfamily. HutI family.</text>
</comment>
<dbReference type="OrthoDB" id="9776455at2"/>
<name>D7AA50_ANCN5</name>
<feature type="binding site" evidence="7">
    <location>
        <position position="316"/>
    </location>
    <ligand>
        <name>N-formimidoyl-L-glutamate</name>
        <dbReference type="ChEBI" id="CHEBI:58928"/>
    </ligand>
</feature>
<dbReference type="InterPro" id="IPR006680">
    <property type="entry name" value="Amidohydro-rel"/>
</dbReference>
<feature type="binding site" evidence="7">
    <location>
        <position position="70"/>
    </location>
    <ligand>
        <name>Fe(3+)</name>
        <dbReference type="ChEBI" id="CHEBI:29034"/>
    </ligand>
</feature>
<comment type="catalytic activity">
    <reaction evidence="7">
        <text>4-imidazolone-5-propanoate + H2O = N-formimidoyl-L-glutamate</text>
        <dbReference type="Rhea" id="RHEA:23660"/>
        <dbReference type="ChEBI" id="CHEBI:15377"/>
        <dbReference type="ChEBI" id="CHEBI:58928"/>
        <dbReference type="ChEBI" id="CHEBI:77893"/>
        <dbReference type="EC" id="3.5.2.7"/>
    </reaction>
</comment>
<dbReference type="EC" id="3.5.2.7" evidence="1 7"/>
<dbReference type="SUPFAM" id="SSF51338">
    <property type="entry name" value="Composite domain of metallo-dependent hydrolases"/>
    <property type="match status" value="1"/>
</dbReference>
<dbReference type="GO" id="GO:0019557">
    <property type="term" value="P:L-histidine catabolic process to glutamate and formate"/>
    <property type="evidence" value="ECO:0007669"/>
    <property type="project" value="UniProtKB-UniPathway"/>
</dbReference>
<evidence type="ECO:0000256" key="1">
    <source>
        <dbReference type="ARBA" id="ARBA00012864"/>
    </source>
</evidence>
<dbReference type="STRING" id="639283.Snov_3563"/>
<dbReference type="SUPFAM" id="SSF51556">
    <property type="entry name" value="Metallo-dependent hydrolases"/>
    <property type="match status" value="1"/>
</dbReference>
<dbReference type="eggNOG" id="COG1228">
    <property type="taxonomic scope" value="Bacteria"/>
</dbReference>
<dbReference type="InterPro" id="IPR011059">
    <property type="entry name" value="Metal-dep_hydrolase_composite"/>
</dbReference>
<feature type="binding site" evidence="7">
    <location>
        <position position="175"/>
    </location>
    <ligand>
        <name>4-imidazolone-5-propanoate</name>
        <dbReference type="ChEBI" id="CHEBI:77893"/>
    </ligand>
</feature>
<dbReference type="KEGG" id="sno:Snov_3563"/>
<dbReference type="GO" id="GO:0005506">
    <property type="term" value="F:iron ion binding"/>
    <property type="evidence" value="ECO:0007669"/>
    <property type="project" value="UniProtKB-UniRule"/>
</dbReference>
<dbReference type="GO" id="GO:0008270">
    <property type="term" value="F:zinc ion binding"/>
    <property type="evidence" value="ECO:0007669"/>
    <property type="project" value="UniProtKB-UniRule"/>
</dbReference>
<comment type="cofactor">
    <cofactor evidence="7">
        <name>Zn(2+)</name>
        <dbReference type="ChEBI" id="CHEBI:29105"/>
    </cofactor>
    <cofactor evidence="7">
        <name>Fe(3+)</name>
        <dbReference type="ChEBI" id="CHEBI:29034"/>
    </cofactor>
    <text evidence="7">Binds 1 zinc or iron ion per subunit.</text>
</comment>
<dbReference type="Gene3D" id="2.30.40.10">
    <property type="entry name" value="Urease, subunit C, domain 1"/>
    <property type="match status" value="1"/>
</dbReference>
<dbReference type="HOGENOM" id="CLU_041647_0_0_5"/>
<dbReference type="EMBL" id="CP002026">
    <property type="protein sequence ID" value="ADH90837.1"/>
    <property type="molecule type" value="Genomic_DNA"/>
</dbReference>
<sequence>MRCDRVWRGARLATLDPAREGLGIVEDGLIAAAGGRILYADDAADAPAFEATETIDCEGRWITPGLIDCHTHLVFGGDRAHEFELRLAGASYEEIARRGGGIVSTMKATRTATEAELVASALRRLDALIAEGVTTIEVKSGYGLSREAELKSLRAARALSEARPVSVATTFLGAHALPPEANGDKDAYIGQVIEMLPEIAQAGLADAVDAFCEGIAFSPEQVARVFTAAKALGLPVKLHADQLSNLHGAKLAADFGALSADHLEHTDEEGTAAMSAAGTVAVLLPGAFYFIRETKLPPVDLFRRHGTKIALATDCNPGTSPLTSLLLTMNMGATLFRLTVEECIAGVTREPARALGRLADVGTLEAGKSCDLAIWDIERPAELVYRMGFNPLHARVWRGK</sequence>
<keyword evidence="4 7" id="KW-0369">Histidine metabolism</keyword>